<organism evidence="1 2">
    <name type="scientific">Sphingomonas metalli</name>
    <dbReference type="NCBI Taxonomy" id="1779358"/>
    <lineage>
        <taxon>Bacteria</taxon>
        <taxon>Pseudomonadati</taxon>
        <taxon>Pseudomonadota</taxon>
        <taxon>Alphaproteobacteria</taxon>
        <taxon>Sphingomonadales</taxon>
        <taxon>Sphingomonadaceae</taxon>
        <taxon>Sphingomonas</taxon>
    </lineage>
</organism>
<sequence length="105" mass="11154">MSSKRAGRALADVMGELDEEPIAAVPVAAAAGDRPADRDSAAPAIVPVNVLVTPRDRKRLRQLSLDSGLSLQKLGHEAWNRLLEARGLEPLEAVAANVPSGRARR</sequence>
<comment type="caution">
    <text evidence="1">The sequence shown here is derived from an EMBL/GenBank/DDBJ whole genome shotgun (WGS) entry which is preliminary data.</text>
</comment>
<dbReference type="AlphaFoldDB" id="A0A916TJ01"/>
<reference evidence="1" key="2">
    <citation type="submission" date="2020-09" db="EMBL/GenBank/DDBJ databases">
        <authorList>
            <person name="Sun Q."/>
            <person name="Zhou Y."/>
        </authorList>
    </citation>
    <scope>NUCLEOTIDE SEQUENCE</scope>
    <source>
        <strain evidence="1">CGMCC 1.15330</strain>
    </source>
</reference>
<dbReference type="RefSeq" id="WP_188661387.1">
    <property type="nucleotide sequence ID" value="NZ_BMIH01000011.1"/>
</dbReference>
<reference evidence="1" key="1">
    <citation type="journal article" date="2014" name="Int. J. Syst. Evol. Microbiol.">
        <title>Complete genome sequence of Corynebacterium casei LMG S-19264T (=DSM 44701T), isolated from a smear-ripened cheese.</title>
        <authorList>
            <consortium name="US DOE Joint Genome Institute (JGI-PGF)"/>
            <person name="Walter F."/>
            <person name="Albersmeier A."/>
            <person name="Kalinowski J."/>
            <person name="Ruckert C."/>
        </authorList>
    </citation>
    <scope>NUCLEOTIDE SEQUENCE</scope>
    <source>
        <strain evidence="1">CGMCC 1.15330</strain>
    </source>
</reference>
<proteinExistence type="predicted"/>
<gene>
    <name evidence="1" type="ORF">GCM10011380_36530</name>
</gene>
<accession>A0A916TJ01</accession>
<evidence type="ECO:0000313" key="1">
    <source>
        <dbReference type="EMBL" id="GGB43825.1"/>
    </source>
</evidence>
<dbReference type="EMBL" id="BMIH01000011">
    <property type="protein sequence ID" value="GGB43825.1"/>
    <property type="molecule type" value="Genomic_DNA"/>
</dbReference>
<keyword evidence="2" id="KW-1185">Reference proteome</keyword>
<dbReference type="Proteomes" id="UP000623067">
    <property type="component" value="Unassembled WGS sequence"/>
</dbReference>
<evidence type="ECO:0000313" key="2">
    <source>
        <dbReference type="Proteomes" id="UP000623067"/>
    </source>
</evidence>
<protein>
    <submittedName>
        <fullName evidence="1">Uncharacterized protein</fullName>
    </submittedName>
</protein>
<name>A0A916TJ01_9SPHN</name>